<name>A0A1C3CV49_9GAMM</name>
<gene>
    <name evidence="1" type="ORF">BBP83_08500</name>
</gene>
<organism evidence="1 2">
    <name type="scientific">Acinetobacter celticus</name>
    <dbReference type="NCBI Taxonomy" id="1891224"/>
    <lineage>
        <taxon>Bacteria</taxon>
        <taxon>Pseudomonadati</taxon>
        <taxon>Pseudomonadota</taxon>
        <taxon>Gammaproteobacteria</taxon>
        <taxon>Moraxellales</taxon>
        <taxon>Moraxellaceae</taxon>
        <taxon>Acinetobacter</taxon>
    </lineage>
</organism>
<evidence type="ECO:0000313" key="1">
    <source>
        <dbReference type="EMBL" id="ODA12598.1"/>
    </source>
</evidence>
<evidence type="ECO:0000313" key="2">
    <source>
        <dbReference type="Proteomes" id="UP000186553"/>
    </source>
</evidence>
<dbReference type="AlphaFoldDB" id="A0A1C3CV49"/>
<keyword evidence="2" id="KW-1185">Reference proteome</keyword>
<dbReference type="RefSeq" id="WP_068887895.1">
    <property type="nucleotide sequence ID" value="NZ_CBCRUU010000012.1"/>
</dbReference>
<dbReference type="Proteomes" id="UP000186553">
    <property type="component" value="Unassembled WGS sequence"/>
</dbReference>
<dbReference type="EMBL" id="MBDL01000010">
    <property type="protein sequence ID" value="ODA12598.1"/>
    <property type="molecule type" value="Genomic_DNA"/>
</dbReference>
<reference evidence="1 2" key="1">
    <citation type="submission" date="2016-07" db="EMBL/GenBank/DDBJ databases">
        <title>Acinetobacter sp. ANC 4603.</title>
        <authorList>
            <person name="Radolfova-Krizova L."/>
            <person name="Nemec A."/>
        </authorList>
    </citation>
    <scope>NUCLEOTIDE SEQUENCE [LARGE SCALE GENOMIC DNA]</scope>
    <source>
        <strain evidence="1 2">ANC 4603</strain>
    </source>
</reference>
<comment type="caution">
    <text evidence="1">The sequence shown here is derived from an EMBL/GenBank/DDBJ whole genome shotgun (WGS) entry which is preliminary data.</text>
</comment>
<proteinExistence type="predicted"/>
<dbReference type="OrthoDB" id="2404709at2"/>
<protein>
    <submittedName>
        <fullName evidence="1">Uncharacterized protein</fullName>
    </submittedName>
</protein>
<sequence>MQNNFIRIQANIMANRNTEEKGFDITLSVRGVLISGTITTKDEFYAAPQNSHLKRMLDYSNEMFGEVRDEDMFSEEPSLYLKDATYLTGNQMIPSSNGIYISVDLDSIDAFNIGKIEQK</sequence>
<accession>A0A1C3CV49</accession>